<dbReference type="AlphaFoldDB" id="A0A5B9W063"/>
<reference evidence="6 7" key="1">
    <citation type="submission" date="2019-08" db="EMBL/GenBank/DDBJ databases">
        <title>Deep-cultivation of Planctomycetes and their phenomic and genomic characterization uncovers novel biology.</title>
        <authorList>
            <person name="Wiegand S."/>
            <person name="Jogler M."/>
            <person name="Boedeker C."/>
            <person name="Pinto D."/>
            <person name="Vollmers J."/>
            <person name="Rivas-Marin E."/>
            <person name="Kohn T."/>
            <person name="Peeters S.H."/>
            <person name="Heuer A."/>
            <person name="Rast P."/>
            <person name="Oberbeckmann S."/>
            <person name="Bunk B."/>
            <person name="Jeske O."/>
            <person name="Meyerdierks A."/>
            <person name="Storesund J.E."/>
            <person name="Kallscheuer N."/>
            <person name="Luecker S."/>
            <person name="Lage O.M."/>
            <person name="Pohl T."/>
            <person name="Merkel B.J."/>
            <person name="Hornburger P."/>
            <person name="Mueller R.-W."/>
            <person name="Bruemmer F."/>
            <person name="Labrenz M."/>
            <person name="Spormann A.M."/>
            <person name="Op den Camp H."/>
            <person name="Overmann J."/>
            <person name="Amann R."/>
            <person name="Jetten M.S.M."/>
            <person name="Mascher T."/>
            <person name="Medema M.H."/>
            <person name="Devos D.P."/>
            <person name="Kaster A.-K."/>
            <person name="Ovreas L."/>
            <person name="Rohde M."/>
            <person name="Galperin M.Y."/>
            <person name="Jogler C."/>
        </authorList>
    </citation>
    <scope>NUCLEOTIDE SEQUENCE [LARGE SCALE GENOMIC DNA]</scope>
    <source>
        <strain evidence="6 7">OJF2</strain>
    </source>
</reference>
<evidence type="ECO:0000256" key="3">
    <source>
        <dbReference type="SAM" id="MobiDB-lite"/>
    </source>
</evidence>
<feature type="signal peptide" evidence="4">
    <location>
        <begin position="1"/>
        <end position="26"/>
    </location>
</feature>
<dbReference type="CDD" id="cd00051">
    <property type="entry name" value="EFh"/>
    <property type="match status" value="1"/>
</dbReference>
<dbReference type="Gene3D" id="1.10.238.10">
    <property type="entry name" value="EF-hand"/>
    <property type="match status" value="3"/>
</dbReference>
<keyword evidence="7" id="KW-1185">Reference proteome</keyword>
<proteinExistence type="predicted"/>
<dbReference type="Pfam" id="PF13202">
    <property type="entry name" value="EF-hand_5"/>
    <property type="match status" value="5"/>
</dbReference>
<dbReference type="EMBL" id="CP042997">
    <property type="protein sequence ID" value="QEH33661.1"/>
    <property type="molecule type" value="Genomic_DNA"/>
</dbReference>
<dbReference type="InterPro" id="IPR018247">
    <property type="entry name" value="EF_Hand_1_Ca_BS"/>
</dbReference>
<feature type="chain" id="PRO_5023124060" evidence="4">
    <location>
        <begin position="27"/>
        <end position="291"/>
    </location>
</feature>
<dbReference type="PROSITE" id="PS00018">
    <property type="entry name" value="EF_HAND_1"/>
    <property type="match status" value="1"/>
</dbReference>
<feature type="compositionally biased region" description="Low complexity" evidence="3">
    <location>
        <begin position="269"/>
        <end position="291"/>
    </location>
</feature>
<gene>
    <name evidence="6" type="ORF">OJF2_21670</name>
</gene>
<dbReference type="RefSeq" id="WP_148593680.1">
    <property type="nucleotide sequence ID" value="NZ_CP042997.1"/>
</dbReference>
<dbReference type="PANTHER" id="PTHR10827:SF98">
    <property type="entry name" value="45 KDA CALCIUM-BINDING PROTEIN"/>
    <property type="match status" value="1"/>
</dbReference>
<dbReference type="SUPFAM" id="SSF47473">
    <property type="entry name" value="EF-hand"/>
    <property type="match status" value="2"/>
</dbReference>
<dbReference type="GO" id="GO:0005509">
    <property type="term" value="F:calcium ion binding"/>
    <property type="evidence" value="ECO:0007669"/>
    <property type="project" value="InterPro"/>
</dbReference>
<evidence type="ECO:0000259" key="5">
    <source>
        <dbReference type="PROSITE" id="PS50222"/>
    </source>
</evidence>
<evidence type="ECO:0000313" key="7">
    <source>
        <dbReference type="Proteomes" id="UP000324233"/>
    </source>
</evidence>
<dbReference type="PANTHER" id="PTHR10827">
    <property type="entry name" value="RETICULOCALBIN"/>
    <property type="match status" value="1"/>
</dbReference>
<keyword evidence="2" id="KW-0677">Repeat</keyword>
<protein>
    <submittedName>
        <fullName evidence="6">EF hand</fullName>
    </submittedName>
</protein>
<keyword evidence="4" id="KW-0732">Signal</keyword>
<evidence type="ECO:0000313" key="6">
    <source>
        <dbReference type="EMBL" id="QEH33661.1"/>
    </source>
</evidence>
<accession>A0A5B9W063</accession>
<evidence type="ECO:0000256" key="4">
    <source>
        <dbReference type="SAM" id="SignalP"/>
    </source>
</evidence>
<evidence type="ECO:0000256" key="2">
    <source>
        <dbReference type="ARBA" id="ARBA00022737"/>
    </source>
</evidence>
<keyword evidence="1" id="KW-0479">Metal-binding</keyword>
<dbReference type="InterPro" id="IPR002048">
    <property type="entry name" value="EF_hand_dom"/>
</dbReference>
<dbReference type="InterPro" id="IPR011992">
    <property type="entry name" value="EF-hand-dom_pair"/>
</dbReference>
<feature type="region of interest" description="Disordered" evidence="3">
    <location>
        <begin position="267"/>
        <end position="291"/>
    </location>
</feature>
<evidence type="ECO:0000256" key="1">
    <source>
        <dbReference type="ARBA" id="ARBA00022723"/>
    </source>
</evidence>
<feature type="domain" description="EF-hand" evidence="5">
    <location>
        <begin position="153"/>
        <end position="188"/>
    </location>
</feature>
<dbReference type="PROSITE" id="PS50222">
    <property type="entry name" value="EF_HAND_2"/>
    <property type="match status" value="2"/>
</dbReference>
<dbReference type="Proteomes" id="UP000324233">
    <property type="component" value="Chromosome"/>
</dbReference>
<dbReference type="KEGG" id="agv:OJF2_21670"/>
<sequence length="291" mass="30468" precursor="true">MQVKGFRTFGAAAAFSGMLFVGSAGAADKDLPGPIDSVEDLQSVGKMLFKLADTNNDNLISQKEAVDAGNLLAGGFFFRADANGDGTVTKAEADAAREALFAQKPLLRFVFERGKAEVNNQAAQGVAPRPLNLQGIFDSNSDGNLSAPELRQAVQTSVQGLFTVADKNADGQLDPTEVNQGIVEAGRAGIQAAFNAADLDKNGAVSQQEFDRAIINPAHVMFRIMDANNDNQISADELRSGSQVLLREFKAMQVPEPANSIPNQVRQLTAPTGSTPGAPAAGGPATTVAPR</sequence>
<dbReference type="OrthoDB" id="267302at2"/>
<name>A0A5B9W063_9BACT</name>
<dbReference type="SMART" id="SM00054">
    <property type="entry name" value="EFh"/>
    <property type="match status" value="4"/>
</dbReference>
<feature type="domain" description="EF-hand" evidence="5">
    <location>
        <begin position="213"/>
        <end position="248"/>
    </location>
</feature>
<organism evidence="6 7">
    <name type="scientific">Aquisphaera giovannonii</name>
    <dbReference type="NCBI Taxonomy" id="406548"/>
    <lineage>
        <taxon>Bacteria</taxon>
        <taxon>Pseudomonadati</taxon>
        <taxon>Planctomycetota</taxon>
        <taxon>Planctomycetia</taxon>
        <taxon>Isosphaerales</taxon>
        <taxon>Isosphaeraceae</taxon>
        <taxon>Aquisphaera</taxon>
    </lineage>
</organism>